<dbReference type="SUPFAM" id="SSF49503">
    <property type="entry name" value="Cupredoxins"/>
    <property type="match status" value="3"/>
</dbReference>
<comment type="similarity">
    <text evidence="1">Belongs to the multicopper oxidase family.</text>
</comment>
<evidence type="ECO:0000256" key="3">
    <source>
        <dbReference type="SAM" id="SignalP"/>
    </source>
</evidence>
<feature type="domain" description="Plastocyanin-like" evidence="5">
    <location>
        <begin position="75"/>
        <end position="177"/>
    </location>
</feature>
<protein>
    <submittedName>
        <fullName evidence="6">Cupredoxin</fullName>
    </submittedName>
</protein>
<gene>
    <name evidence="6" type="ORF">K470DRAFT_130727</name>
</gene>
<dbReference type="Pfam" id="PF07732">
    <property type="entry name" value="Cu-oxidase_3"/>
    <property type="match status" value="1"/>
</dbReference>
<name>A0A6A7BTR9_9PEZI</name>
<organism evidence="6 7">
    <name type="scientific">Piedraia hortae CBS 480.64</name>
    <dbReference type="NCBI Taxonomy" id="1314780"/>
    <lineage>
        <taxon>Eukaryota</taxon>
        <taxon>Fungi</taxon>
        <taxon>Dikarya</taxon>
        <taxon>Ascomycota</taxon>
        <taxon>Pezizomycotina</taxon>
        <taxon>Dothideomycetes</taxon>
        <taxon>Dothideomycetidae</taxon>
        <taxon>Capnodiales</taxon>
        <taxon>Piedraiaceae</taxon>
        <taxon>Piedraia</taxon>
    </lineage>
</organism>
<feature type="domain" description="Plastocyanin-like" evidence="4">
    <location>
        <begin position="364"/>
        <end position="486"/>
    </location>
</feature>
<dbReference type="GO" id="GO:0005507">
    <property type="term" value="F:copper ion binding"/>
    <property type="evidence" value="ECO:0007669"/>
    <property type="project" value="InterPro"/>
</dbReference>
<dbReference type="GO" id="GO:0016491">
    <property type="term" value="F:oxidoreductase activity"/>
    <property type="evidence" value="ECO:0007669"/>
    <property type="project" value="InterPro"/>
</dbReference>
<evidence type="ECO:0000256" key="1">
    <source>
        <dbReference type="ARBA" id="ARBA00010609"/>
    </source>
</evidence>
<sequence>MPIALGLLAMAIAVQGLGLLPPRSPVYTEMYQHPLPIPPVAVPDYTTTTDDGRKVQHFTSYIKPFSHKVYSGRGDAHLIGFNGTAPGPTYIIEKGTETIVRVVNQGKGVSSTHLHGSETHSVWDGWASDLLQPGQYKDYYYPNRKAASLWYHDHADKRTGFDAYYGQAGIYIIRDPAEEAMGLPQQPYDIPLALNDKIYQDNGDLSPPDGNPANFFGDVMQVNEQPWPYLKVEPRKYRLRFFDMSLSRPYKLYFFDEHRSSLDFQIIASDGGLFSGPVSAQSFLIAPGERYEVVIDFAGYAGQNLTLGNMRVNSLVDLFDNSDQIMRFVVGDRVADWTNNEPVPSTLNTNIEWPAARSQVDHHFNFQMGGESMWTINGVGFDDVKNRVLARPPQGTVELWEMSHTGGMAVHPVHVHLVGMQVVSRTGGLRGVAPYESAGLKDVVLLQPGETVQVRAIYGPWNGLYMFHCHNLKHEDNTMLDVFNVTHLSELGYKFDFAQGFADPMDTRFAPKPYNADDFTTEAIAEAVKDLTMLNPYSAAKELLAAEAAHYKTAGYHGDATPVHPASTTTAAVMSSGVGFPFALPTRGFVAPQMV</sequence>
<dbReference type="Proteomes" id="UP000799421">
    <property type="component" value="Unassembled WGS sequence"/>
</dbReference>
<reference evidence="6" key="1">
    <citation type="journal article" date="2020" name="Stud. Mycol.">
        <title>101 Dothideomycetes genomes: a test case for predicting lifestyles and emergence of pathogens.</title>
        <authorList>
            <person name="Haridas S."/>
            <person name="Albert R."/>
            <person name="Binder M."/>
            <person name="Bloem J."/>
            <person name="Labutti K."/>
            <person name="Salamov A."/>
            <person name="Andreopoulos B."/>
            <person name="Baker S."/>
            <person name="Barry K."/>
            <person name="Bills G."/>
            <person name="Bluhm B."/>
            <person name="Cannon C."/>
            <person name="Castanera R."/>
            <person name="Culley D."/>
            <person name="Daum C."/>
            <person name="Ezra D."/>
            <person name="Gonzalez J."/>
            <person name="Henrissat B."/>
            <person name="Kuo A."/>
            <person name="Liang C."/>
            <person name="Lipzen A."/>
            <person name="Lutzoni F."/>
            <person name="Magnuson J."/>
            <person name="Mondo S."/>
            <person name="Nolan M."/>
            <person name="Ohm R."/>
            <person name="Pangilinan J."/>
            <person name="Park H.-J."/>
            <person name="Ramirez L."/>
            <person name="Alfaro M."/>
            <person name="Sun H."/>
            <person name="Tritt A."/>
            <person name="Yoshinaga Y."/>
            <person name="Zwiers L.-H."/>
            <person name="Turgeon B."/>
            <person name="Goodwin S."/>
            <person name="Spatafora J."/>
            <person name="Crous P."/>
            <person name="Grigoriev I."/>
        </authorList>
    </citation>
    <scope>NUCLEOTIDE SEQUENCE</scope>
    <source>
        <strain evidence="6">CBS 480.64</strain>
    </source>
</reference>
<proteinExistence type="inferred from homology"/>
<keyword evidence="7" id="KW-1185">Reference proteome</keyword>
<accession>A0A6A7BTR9</accession>
<evidence type="ECO:0000259" key="4">
    <source>
        <dbReference type="Pfam" id="PF07731"/>
    </source>
</evidence>
<evidence type="ECO:0000256" key="2">
    <source>
        <dbReference type="ARBA" id="ARBA00023008"/>
    </source>
</evidence>
<evidence type="ECO:0000313" key="6">
    <source>
        <dbReference type="EMBL" id="KAF2858543.1"/>
    </source>
</evidence>
<dbReference type="EMBL" id="MU006008">
    <property type="protein sequence ID" value="KAF2858543.1"/>
    <property type="molecule type" value="Genomic_DNA"/>
</dbReference>
<dbReference type="InterPro" id="IPR045087">
    <property type="entry name" value="Cu-oxidase_fam"/>
</dbReference>
<feature type="chain" id="PRO_5025515044" evidence="3">
    <location>
        <begin position="17"/>
        <end position="595"/>
    </location>
</feature>
<dbReference type="PANTHER" id="PTHR48267">
    <property type="entry name" value="CUPREDOXIN SUPERFAMILY PROTEIN"/>
    <property type="match status" value="1"/>
</dbReference>
<dbReference type="InterPro" id="IPR011707">
    <property type="entry name" value="Cu-oxidase-like_N"/>
</dbReference>
<dbReference type="OrthoDB" id="262547at2759"/>
<dbReference type="PANTHER" id="PTHR48267:SF1">
    <property type="entry name" value="BILIRUBIN OXIDASE"/>
    <property type="match status" value="1"/>
</dbReference>
<keyword evidence="3" id="KW-0732">Signal</keyword>
<dbReference type="Gene3D" id="2.60.40.420">
    <property type="entry name" value="Cupredoxins - blue copper proteins"/>
    <property type="match status" value="3"/>
</dbReference>
<keyword evidence="2" id="KW-0186">Copper</keyword>
<feature type="signal peptide" evidence="3">
    <location>
        <begin position="1"/>
        <end position="16"/>
    </location>
</feature>
<dbReference type="InterPro" id="IPR011706">
    <property type="entry name" value="Cu-oxidase_C"/>
</dbReference>
<dbReference type="Pfam" id="PF07731">
    <property type="entry name" value="Cu-oxidase_2"/>
    <property type="match status" value="1"/>
</dbReference>
<dbReference type="AlphaFoldDB" id="A0A6A7BTR9"/>
<dbReference type="InterPro" id="IPR008972">
    <property type="entry name" value="Cupredoxin"/>
</dbReference>
<evidence type="ECO:0000259" key="5">
    <source>
        <dbReference type="Pfam" id="PF07732"/>
    </source>
</evidence>
<evidence type="ECO:0000313" key="7">
    <source>
        <dbReference type="Proteomes" id="UP000799421"/>
    </source>
</evidence>